<organism evidence="1">
    <name type="scientific">Lepeophtheirus salmonis</name>
    <name type="common">Salmon louse</name>
    <name type="synonym">Caligus salmonis</name>
    <dbReference type="NCBI Taxonomy" id="72036"/>
    <lineage>
        <taxon>Eukaryota</taxon>
        <taxon>Metazoa</taxon>
        <taxon>Ecdysozoa</taxon>
        <taxon>Arthropoda</taxon>
        <taxon>Crustacea</taxon>
        <taxon>Multicrustacea</taxon>
        <taxon>Hexanauplia</taxon>
        <taxon>Copepoda</taxon>
        <taxon>Siphonostomatoida</taxon>
        <taxon>Caligidae</taxon>
        <taxon>Lepeophtheirus</taxon>
    </lineage>
</organism>
<reference evidence="1" key="1">
    <citation type="submission" date="2014-05" db="EMBL/GenBank/DDBJ databases">
        <authorList>
            <person name="Chronopoulou M."/>
        </authorList>
    </citation>
    <scope>NUCLEOTIDE SEQUENCE</scope>
    <source>
        <tissue evidence="1">Whole organism</tissue>
    </source>
</reference>
<evidence type="ECO:0000313" key="1">
    <source>
        <dbReference type="EMBL" id="CDW43223.1"/>
    </source>
</evidence>
<accession>A0A0K2UY78</accession>
<name>A0A0K2UY78_LEPSM</name>
<protein>
    <submittedName>
        <fullName evidence="1">Uncharacterized protein</fullName>
    </submittedName>
</protein>
<sequence>MDPIFIIVMDLK</sequence>
<proteinExistence type="predicted"/>
<dbReference type="EMBL" id="HACA01025862">
    <property type="protein sequence ID" value="CDW43223.1"/>
    <property type="molecule type" value="Transcribed_RNA"/>
</dbReference>